<dbReference type="Proteomes" id="UP001642540">
    <property type="component" value="Unassembled WGS sequence"/>
</dbReference>
<proteinExistence type="predicted"/>
<keyword evidence="3" id="KW-1185">Reference proteome</keyword>
<evidence type="ECO:0000256" key="1">
    <source>
        <dbReference type="SAM" id="Phobius"/>
    </source>
</evidence>
<dbReference type="EMBL" id="CAXLJM020000057">
    <property type="protein sequence ID" value="CAL8118467.1"/>
    <property type="molecule type" value="Genomic_DNA"/>
</dbReference>
<evidence type="ECO:0000313" key="2">
    <source>
        <dbReference type="EMBL" id="CAL8118467.1"/>
    </source>
</evidence>
<feature type="transmembrane region" description="Helical" evidence="1">
    <location>
        <begin position="79"/>
        <end position="105"/>
    </location>
</feature>
<reference evidence="2 3" key="1">
    <citation type="submission" date="2024-08" db="EMBL/GenBank/DDBJ databases">
        <authorList>
            <person name="Cucini C."/>
            <person name="Frati F."/>
        </authorList>
    </citation>
    <scope>NUCLEOTIDE SEQUENCE [LARGE SCALE GENOMIC DNA]</scope>
</reference>
<evidence type="ECO:0000313" key="3">
    <source>
        <dbReference type="Proteomes" id="UP001642540"/>
    </source>
</evidence>
<keyword evidence="1" id="KW-0812">Transmembrane</keyword>
<name>A0ABP1R6R8_9HEXA</name>
<keyword evidence="1" id="KW-1133">Transmembrane helix</keyword>
<feature type="transmembrane region" description="Helical" evidence="1">
    <location>
        <begin position="117"/>
        <end position="137"/>
    </location>
</feature>
<gene>
    <name evidence="2" type="ORF">ODALV1_LOCUS18148</name>
</gene>
<protein>
    <submittedName>
        <fullName evidence="2">Uncharacterized protein</fullName>
    </submittedName>
</protein>
<accession>A0ABP1R6R8</accession>
<feature type="transmembrane region" description="Helical" evidence="1">
    <location>
        <begin position="20"/>
        <end position="40"/>
    </location>
</feature>
<keyword evidence="1" id="KW-0472">Membrane</keyword>
<feature type="transmembrane region" description="Helical" evidence="1">
    <location>
        <begin position="143"/>
        <end position="162"/>
    </location>
</feature>
<organism evidence="2 3">
    <name type="scientific">Orchesella dallaii</name>
    <dbReference type="NCBI Taxonomy" id="48710"/>
    <lineage>
        <taxon>Eukaryota</taxon>
        <taxon>Metazoa</taxon>
        <taxon>Ecdysozoa</taxon>
        <taxon>Arthropoda</taxon>
        <taxon>Hexapoda</taxon>
        <taxon>Collembola</taxon>
        <taxon>Entomobryomorpha</taxon>
        <taxon>Entomobryoidea</taxon>
        <taxon>Orchesellidae</taxon>
        <taxon>Orchesellinae</taxon>
        <taxon>Orchesella</taxon>
    </lineage>
</organism>
<comment type="caution">
    <text evidence="2">The sequence shown here is derived from an EMBL/GenBank/DDBJ whole genome shotgun (WGS) entry which is preliminary data.</text>
</comment>
<sequence length="203" mass="23095">MALNPCCCMSSRTGATIIGIFQIILYATCIIGVLFCYSTVSRDLSVQALKEQLTQVNNQFIDDPNYQDWKIEDETFFNALYIFLICVLVGCIIGLFLASILIHGIRTENPQLLKFHLIIYSTLFCISWVGAIAYLAMGQFLPTLAIYGLGFYFLRVFYYAYLEVREKVSHRQTILLALLINEVAQLECLPAPQSKQPYEKMPC</sequence>